<evidence type="ECO:0000256" key="4">
    <source>
        <dbReference type="ARBA" id="ARBA00023088"/>
    </source>
</evidence>
<feature type="signal peptide" evidence="7">
    <location>
        <begin position="1"/>
        <end position="32"/>
    </location>
</feature>
<evidence type="ECO:0000259" key="8">
    <source>
        <dbReference type="PROSITE" id="PS50022"/>
    </source>
</evidence>
<dbReference type="Gene3D" id="2.60.120.260">
    <property type="entry name" value="Galactose-binding domain-like"/>
    <property type="match status" value="2"/>
</dbReference>
<evidence type="ECO:0000256" key="1">
    <source>
        <dbReference type="ARBA" id="ARBA00022512"/>
    </source>
</evidence>
<feature type="compositionally biased region" description="Gly residues" evidence="5">
    <location>
        <begin position="1050"/>
        <end position="1074"/>
    </location>
</feature>
<name>A0ABU3SKS5_9MICO</name>
<evidence type="ECO:0000256" key="3">
    <source>
        <dbReference type="ARBA" id="ARBA00022729"/>
    </source>
</evidence>
<dbReference type="Pfam" id="PF00754">
    <property type="entry name" value="F5_F8_type_C"/>
    <property type="match status" value="2"/>
</dbReference>
<dbReference type="Gene3D" id="3.30.1920.20">
    <property type="match status" value="1"/>
</dbReference>
<dbReference type="InterPro" id="IPR000421">
    <property type="entry name" value="FA58C"/>
</dbReference>
<proteinExistence type="predicted"/>
<dbReference type="PANTHER" id="PTHR22925:SF3">
    <property type="entry name" value="GLYCOSYL HYDROLASE FAMILY PROTEIN 43"/>
    <property type="match status" value="1"/>
</dbReference>
<dbReference type="InterPro" id="IPR019931">
    <property type="entry name" value="LPXTG_anchor"/>
</dbReference>
<keyword evidence="3 7" id="KW-0732">Signal</keyword>
<keyword evidence="2" id="KW-0964">Secreted</keyword>
<feature type="domain" description="Gram-positive cocci surface proteins LPxTG" evidence="9">
    <location>
        <begin position="1092"/>
        <end position="1125"/>
    </location>
</feature>
<dbReference type="InterPro" id="IPR058094">
    <property type="entry name" value="Ig-like_OmpL47-like"/>
</dbReference>
<dbReference type="InterPro" id="IPR011081">
    <property type="entry name" value="Big_4"/>
</dbReference>
<dbReference type="SUPFAM" id="SSF49785">
    <property type="entry name" value="Galactose-binding domain-like"/>
    <property type="match status" value="2"/>
</dbReference>
<feature type="domain" description="F5/8 type C" evidence="8">
    <location>
        <begin position="562"/>
        <end position="715"/>
    </location>
</feature>
<evidence type="ECO:0000256" key="2">
    <source>
        <dbReference type="ARBA" id="ARBA00022525"/>
    </source>
</evidence>
<dbReference type="EMBL" id="JAWDIT010000002">
    <property type="protein sequence ID" value="MDU0345370.1"/>
    <property type="molecule type" value="Genomic_DNA"/>
</dbReference>
<dbReference type="PROSITE" id="PS51318">
    <property type="entry name" value="TAT"/>
    <property type="match status" value="1"/>
</dbReference>
<reference evidence="10 11" key="1">
    <citation type="submission" date="2023-09" db="EMBL/GenBank/DDBJ databases">
        <title>Microbacterium fusihabitans sp. nov., Microbacterium phycihabitans sp. nov., and Microbacterium cervinum sp. nov., isolated from dried seaweeds of beach.</title>
        <authorList>
            <person name="Lee S.D."/>
        </authorList>
    </citation>
    <scope>NUCLEOTIDE SEQUENCE [LARGE SCALE GENOMIC DNA]</scope>
    <source>
        <strain evidence="10 11">KSW2-29</strain>
    </source>
</reference>
<dbReference type="Pfam" id="PF07532">
    <property type="entry name" value="Big_4"/>
    <property type="match status" value="1"/>
</dbReference>
<protein>
    <submittedName>
        <fullName evidence="10">Discoidin domain-containing protein</fullName>
    </submittedName>
</protein>
<keyword evidence="6" id="KW-0812">Transmembrane</keyword>
<keyword evidence="6" id="KW-0472">Membrane</keyword>
<dbReference type="InterPro" id="IPR006311">
    <property type="entry name" value="TAT_signal"/>
</dbReference>
<evidence type="ECO:0000313" key="10">
    <source>
        <dbReference type="EMBL" id="MDU0345370.1"/>
    </source>
</evidence>
<keyword evidence="4" id="KW-0572">Peptidoglycan-anchor</keyword>
<comment type="caution">
    <text evidence="10">The sequence shown here is derived from an EMBL/GenBank/DDBJ whole genome shotgun (WGS) entry which is preliminary data.</text>
</comment>
<evidence type="ECO:0000256" key="5">
    <source>
        <dbReference type="SAM" id="MobiDB-lite"/>
    </source>
</evidence>
<dbReference type="InterPro" id="IPR023296">
    <property type="entry name" value="Glyco_hydro_beta-prop_sf"/>
</dbReference>
<dbReference type="Proteomes" id="UP001261125">
    <property type="component" value="Unassembled WGS sequence"/>
</dbReference>
<feature type="compositionally biased region" description="Low complexity" evidence="5">
    <location>
        <begin position="1075"/>
        <end position="1086"/>
    </location>
</feature>
<accession>A0ABU3SKS5</accession>
<evidence type="ECO:0000256" key="6">
    <source>
        <dbReference type="SAM" id="Phobius"/>
    </source>
</evidence>
<dbReference type="PROSITE" id="PS50022">
    <property type="entry name" value="FA58C_3"/>
    <property type="match status" value="1"/>
</dbReference>
<keyword evidence="6" id="KW-1133">Transmembrane helix</keyword>
<keyword evidence="11" id="KW-1185">Reference proteome</keyword>
<feature type="region of interest" description="Disordered" evidence="5">
    <location>
        <begin position="1039"/>
        <end position="1086"/>
    </location>
</feature>
<gene>
    <name evidence="10" type="ORF">RWH44_06595</name>
</gene>
<dbReference type="CDD" id="cd18825">
    <property type="entry name" value="GH43_CtGH43-like"/>
    <property type="match status" value="1"/>
</dbReference>
<dbReference type="RefSeq" id="WP_316003951.1">
    <property type="nucleotide sequence ID" value="NZ_JAWDIT010000002.1"/>
</dbReference>
<feature type="chain" id="PRO_5045292346" evidence="7">
    <location>
        <begin position="33"/>
        <end position="1125"/>
    </location>
</feature>
<dbReference type="PROSITE" id="PS50847">
    <property type="entry name" value="GRAM_POS_ANCHORING"/>
    <property type="match status" value="1"/>
</dbReference>
<evidence type="ECO:0000256" key="7">
    <source>
        <dbReference type="SAM" id="SignalP"/>
    </source>
</evidence>
<organism evidence="10 11">
    <name type="scientific">Microbacterium phycohabitans</name>
    <dbReference type="NCBI Taxonomy" id="3075993"/>
    <lineage>
        <taxon>Bacteria</taxon>
        <taxon>Bacillati</taxon>
        <taxon>Actinomycetota</taxon>
        <taxon>Actinomycetes</taxon>
        <taxon>Micrococcales</taxon>
        <taxon>Microbacteriaceae</taxon>
        <taxon>Microbacterium</taxon>
    </lineage>
</organism>
<dbReference type="InterPro" id="IPR008979">
    <property type="entry name" value="Galactose-bd-like_sf"/>
</dbReference>
<dbReference type="SUPFAM" id="SSF75005">
    <property type="entry name" value="Arabinanase/levansucrase/invertase"/>
    <property type="match status" value="1"/>
</dbReference>
<evidence type="ECO:0000313" key="11">
    <source>
        <dbReference type="Proteomes" id="UP001261125"/>
    </source>
</evidence>
<dbReference type="Gene3D" id="2.115.10.20">
    <property type="entry name" value="Glycosyl hydrolase domain, family 43"/>
    <property type="match status" value="1"/>
</dbReference>
<dbReference type="PANTHER" id="PTHR22925">
    <property type="entry name" value="GLYCOSYL HYDROLASE 43 FAMILY MEMBER"/>
    <property type="match status" value="1"/>
</dbReference>
<sequence>MTHRHPLPLRRLLAAATAAVLAGALASPLAAAAATGVPTDPNDGVPRVDPPVTYAKFEPLANPGRGSADYFQPKWYDTDGRHIQAHGGQVVTTQEDGQTVYYWYGEDRTNGYWNSPGVAVYRSTDAMNWTNLGDALRSITTRDDLLTPYFENLYDTVDENEQPRNEKIDALAYHLNSQRSADYTAIFERPKVLHNDATGQWVMWWHADGRTEPGGSTYARSMAAVAVSDSPTGPFRMVGAYRMPNRTDYKGCSQYAVPGQARDMTVFQDDDGKAYISYSSEENSSLYIAELDDSYTNVVKTTDSDTLDVHQYSEDGRYPYVFADGTADAPVRGEDFQIVKECGYLEAPAIFERDGTYTAIASGATGWAPNPQTYYTAQSLMGTWIRGVQAGDANENTWYASMPDGSDGLLSVGDTNRSTFGSQSTNVFELEPGKFVYMGDRWNEGQSDSTYVWLPLTVGENGRLEMHNPAAEDPARYGDGWDASYWDDKGFGHGTWSLTPNAVPETVRRGTTANLPATVNVDSNGTVAPVAVTWSAVDTSVLGPQTVTGTLAADADFTAGRSFQRTITVTEPGIADIASEATVSASSRNDLVGTIVDGNPTGKGWDDWTGNGYPRDSWLQFDWGVTRTFDSIVVHTYKDGSTATWPSRIQTQYRDSSGAWVDTEVGATLAQDATQAAPVAVIDARTLPAASALRLRLTSEANTWQSIAEVDVWGNASIPNVCRGGDATVSASFHQTKWATMPAANACDGKQNTQWSTWTDAGFKDAATFTLETMEIHRLDHVSFTNIEGSVTGVSAEYRTPAGEWKPVEPVGAAPTVTNGTETTLSFTKVLATGLRLTFATPGSYLKIPEIVVPEAGGIAAITPMLSPEVPASGWYREPVAVQLSHDGNDQVIVQHRTDGGDWVDGTTFEVTGDGEHLVDYRALLDDVEQEGVSGSLTVRIDATAPVTGASVADAAAATRTLVLPDVAAPVIARGQVVTLEAMDATSGVASTEYSLDAGSTWTTGTEIALTTVGTYQVSFRSTDVAGNVEQVRTAEVTVTAQGGTDPGTTPGGTDSGTTPGGNGAGTTPGGNGAGSAPAGDRAASGTAPGGLALTGTEAPLALTALAFGAVIAGAALVLVRRRRA</sequence>
<dbReference type="NCBIfam" id="NF047446">
    <property type="entry name" value="barrel_OmpL47"/>
    <property type="match status" value="1"/>
</dbReference>
<keyword evidence="1" id="KW-0134">Cell wall</keyword>
<evidence type="ECO:0000259" key="9">
    <source>
        <dbReference type="PROSITE" id="PS50847"/>
    </source>
</evidence>
<feature type="transmembrane region" description="Helical" evidence="6">
    <location>
        <begin position="1101"/>
        <end position="1120"/>
    </location>
</feature>